<name>A0AAD4Z6E5_PRUDU</name>
<dbReference type="EMBL" id="JAJFAZ020000004">
    <property type="protein sequence ID" value="KAI5335332.1"/>
    <property type="molecule type" value="Genomic_DNA"/>
</dbReference>
<accession>A0AAD4Z6E5</accession>
<dbReference type="PANTHER" id="PTHR48258:SF3">
    <property type="entry name" value="FK506-BINDING PROTEIN 4-LIKE ISOFORM X1"/>
    <property type="match status" value="1"/>
</dbReference>
<proteinExistence type="predicted"/>
<keyword evidence="2" id="KW-1185">Reference proteome</keyword>
<reference evidence="1 2" key="1">
    <citation type="journal article" date="2022" name="G3 (Bethesda)">
        <title>Whole-genome sequence and methylome profiling of the almond [Prunus dulcis (Mill.) D.A. Webb] cultivar 'Nonpareil'.</title>
        <authorList>
            <person name="D'Amico-Willman K.M."/>
            <person name="Ouma W.Z."/>
            <person name="Meulia T."/>
            <person name="Sideli G.M."/>
            <person name="Gradziel T.M."/>
            <person name="Fresnedo-Ramirez J."/>
        </authorList>
    </citation>
    <scope>NUCLEOTIDE SEQUENCE [LARGE SCALE GENOMIC DNA]</scope>
    <source>
        <strain evidence="1">Clone GOH B32 T37-40</strain>
    </source>
</reference>
<evidence type="ECO:0000313" key="1">
    <source>
        <dbReference type="EMBL" id="KAI5335332.1"/>
    </source>
</evidence>
<dbReference type="Proteomes" id="UP001054821">
    <property type="component" value="Chromosome 4"/>
</dbReference>
<comment type="caution">
    <text evidence="1">The sequence shown here is derived from an EMBL/GenBank/DDBJ whole genome shotgun (WGS) entry which is preliminary data.</text>
</comment>
<sequence>MSHIGYLINEKCFHTIKVDNSTQDYGVYLEVETLCRSSAKDTSQVVANVDYYGVIMDIVLLDFFKFLLPIFQCDWANIVSGVKKEDGFTLFNIRDGLSKFERDPFILASQQTKCSSLEKVKPHICIQY</sequence>
<protein>
    <submittedName>
        <fullName evidence="1">Uncharacterized protein</fullName>
    </submittedName>
</protein>
<evidence type="ECO:0000313" key="2">
    <source>
        <dbReference type="Proteomes" id="UP001054821"/>
    </source>
</evidence>
<gene>
    <name evidence="1" type="ORF">L3X38_025465</name>
</gene>
<dbReference type="PANTHER" id="PTHR48258">
    <property type="entry name" value="DUF4218 DOMAIN-CONTAINING PROTEIN-RELATED"/>
    <property type="match status" value="1"/>
</dbReference>
<dbReference type="AlphaFoldDB" id="A0AAD4Z6E5"/>
<organism evidence="1 2">
    <name type="scientific">Prunus dulcis</name>
    <name type="common">Almond</name>
    <name type="synonym">Amygdalus dulcis</name>
    <dbReference type="NCBI Taxonomy" id="3755"/>
    <lineage>
        <taxon>Eukaryota</taxon>
        <taxon>Viridiplantae</taxon>
        <taxon>Streptophyta</taxon>
        <taxon>Embryophyta</taxon>
        <taxon>Tracheophyta</taxon>
        <taxon>Spermatophyta</taxon>
        <taxon>Magnoliopsida</taxon>
        <taxon>eudicotyledons</taxon>
        <taxon>Gunneridae</taxon>
        <taxon>Pentapetalae</taxon>
        <taxon>rosids</taxon>
        <taxon>fabids</taxon>
        <taxon>Rosales</taxon>
        <taxon>Rosaceae</taxon>
        <taxon>Amygdaloideae</taxon>
        <taxon>Amygdaleae</taxon>
        <taxon>Prunus</taxon>
    </lineage>
</organism>